<protein>
    <submittedName>
        <fullName evidence="1 3">Uncharacterized protein</fullName>
    </submittedName>
</protein>
<reference evidence="1 2" key="2">
    <citation type="submission" date="2018-11" db="EMBL/GenBank/DDBJ databases">
        <authorList>
            <consortium name="Pathogen Informatics"/>
        </authorList>
    </citation>
    <scope>NUCLEOTIDE SEQUENCE [LARGE SCALE GENOMIC DNA]</scope>
</reference>
<dbReference type="WBParaSite" id="NBR_0000877001-mRNA-1">
    <property type="protein sequence ID" value="NBR_0000877001-mRNA-1"/>
    <property type="gene ID" value="NBR_0000877001"/>
</dbReference>
<evidence type="ECO:0000313" key="1">
    <source>
        <dbReference type="EMBL" id="VDL72360.1"/>
    </source>
</evidence>
<dbReference type="EMBL" id="UYSL01020049">
    <property type="protein sequence ID" value="VDL72360.1"/>
    <property type="molecule type" value="Genomic_DNA"/>
</dbReference>
<reference evidence="3" key="1">
    <citation type="submission" date="2017-02" db="UniProtKB">
        <authorList>
            <consortium name="WormBaseParasite"/>
        </authorList>
    </citation>
    <scope>IDENTIFICATION</scope>
</reference>
<organism evidence="3">
    <name type="scientific">Nippostrongylus brasiliensis</name>
    <name type="common">Rat hookworm</name>
    <dbReference type="NCBI Taxonomy" id="27835"/>
    <lineage>
        <taxon>Eukaryota</taxon>
        <taxon>Metazoa</taxon>
        <taxon>Ecdysozoa</taxon>
        <taxon>Nematoda</taxon>
        <taxon>Chromadorea</taxon>
        <taxon>Rhabditida</taxon>
        <taxon>Rhabditina</taxon>
        <taxon>Rhabditomorpha</taxon>
        <taxon>Strongyloidea</taxon>
        <taxon>Heligmosomidae</taxon>
        <taxon>Nippostrongylus</taxon>
    </lineage>
</organism>
<gene>
    <name evidence="1" type="ORF">NBR_LOCUS8771</name>
</gene>
<evidence type="ECO:0000313" key="3">
    <source>
        <dbReference type="WBParaSite" id="NBR_0000877001-mRNA-1"/>
    </source>
</evidence>
<dbReference type="AlphaFoldDB" id="A0A0N4XZW8"/>
<keyword evidence="2" id="KW-1185">Reference proteome</keyword>
<sequence>MNAKDDRKLLVCGVDLVAPPGVEEKPPVKDGTITAPIDAARTEFQGMTGSEFLANLPKGVSACPFLEHGCHKVGNEMDVKLHVRDDRMLHLVLLCRAVSEVRRVRIQHFLELPRTLLQLDNTLYPALVAERKYGDQCIFRIKNINMTILNARNEANQLLFSCPPIPVGLRDYRERRL</sequence>
<proteinExistence type="predicted"/>
<accession>A0A0N4XZW8</accession>
<dbReference type="STRING" id="27835.A0A0N4XZW8"/>
<dbReference type="Proteomes" id="UP000271162">
    <property type="component" value="Unassembled WGS sequence"/>
</dbReference>
<evidence type="ECO:0000313" key="2">
    <source>
        <dbReference type="Proteomes" id="UP000271162"/>
    </source>
</evidence>
<name>A0A0N4XZW8_NIPBR</name>